<name>A0ACA9M5H5_9GLOM</name>
<keyword evidence="2" id="KW-1185">Reference proteome</keyword>
<sequence length="381" mass="44417">MGQKFSRFRRQKKIKGKICSECRKPTLTTYWNWCQNCNSSHFRDNFPNWTSDNPSLDQLIQESQLQAEYSEQIIEWIPYEKFTNIKFVAQGGFGEVFYAIWEEGQIYNWDVNINNWKRRGAHSVALKRLKKSEFISENFLNELKSLHSITRLKISFEVAHCFGISKDPKTDEYIMVMSFAENGGLRNYLRNNNLNIDWPTRISFLLKIIQGLDTIHSAGLIHGDFHSGNILMGKKYPLISDFGLSRLVNSKQTDDESSISDNLRPSLINVKYPKCWINLMKKCWNSDPAKRPTSNELNSILDKWYSLTCTNIMTNRVDLEILKDFRDAENVRIGLIETNHDGMLETGEFNRHKDAVYTSRLIPTMALVQNLENKMKKEDVE</sequence>
<gene>
    <name evidence="1" type="ORF">SCALOS_LOCUS5754</name>
</gene>
<feature type="non-terminal residue" evidence="1">
    <location>
        <position position="381"/>
    </location>
</feature>
<accession>A0ACA9M5H5</accession>
<dbReference type="EMBL" id="CAJVPM010009904">
    <property type="protein sequence ID" value="CAG8568208.1"/>
    <property type="molecule type" value="Genomic_DNA"/>
</dbReference>
<protein>
    <submittedName>
        <fullName evidence="1">213_t:CDS:1</fullName>
    </submittedName>
</protein>
<dbReference type="Proteomes" id="UP000789860">
    <property type="component" value="Unassembled WGS sequence"/>
</dbReference>
<proteinExistence type="predicted"/>
<evidence type="ECO:0000313" key="2">
    <source>
        <dbReference type="Proteomes" id="UP000789860"/>
    </source>
</evidence>
<reference evidence="1" key="1">
    <citation type="submission" date="2021-06" db="EMBL/GenBank/DDBJ databases">
        <authorList>
            <person name="Kallberg Y."/>
            <person name="Tangrot J."/>
            <person name="Rosling A."/>
        </authorList>
    </citation>
    <scope>NUCLEOTIDE SEQUENCE</scope>
    <source>
        <strain evidence="1">AU212A</strain>
    </source>
</reference>
<comment type="caution">
    <text evidence="1">The sequence shown here is derived from an EMBL/GenBank/DDBJ whole genome shotgun (WGS) entry which is preliminary data.</text>
</comment>
<organism evidence="1 2">
    <name type="scientific">Scutellospora calospora</name>
    <dbReference type="NCBI Taxonomy" id="85575"/>
    <lineage>
        <taxon>Eukaryota</taxon>
        <taxon>Fungi</taxon>
        <taxon>Fungi incertae sedis</taxon>
        <taxon>Mucoromycota</taxon>
        <taxon>Glomeromycotina</taxon>
        <taxon>Glomeromycetes</taxon>
        <taxon>Diversisporales</taxon>
        <taxon>Gigasporaceae</taxon>
        <taxon>Scutellospora</taxon>
    </lineage>
</organism>
<evidence type="ECO:0000313" key="1">
    <source>
        <dbReference type="EMBL" id="CAG8568208.1"/>
    </source>
</evidence>